<dbReference type="Proteomes" id="UP000298030">
    <property type="component" value="Unassembled WGS sequence"/>
</dbReference>
<comment type="caution">
    <text evidence="2">The sequence shown here is derived from an EMBL/GenBank/DDBJ whole genome shotgun (WGS) entry which is preliminary data.</text>
</comment>
<sequence length="297" mass="32792">ILRCLWTELVKPILDGLNITKGDPSSRKALPRIWWCPTGPVSFLPIHAAGIYSTTDSECLLDYAVSSYTPTVTMLAQRVNEDAPVNKATSGFFLTSQPEAPCSKKIPETTGEVRLIFDKATIRDVRVEKAEGSDVSPDQCLEYMKNFSSIHLACHGSQDRSDPLKSRFKFHLGDLDVATIMQADLKHADLAFLSACQTGTGDDKLSDEAIHLAAGMLAAGYRRVVATMWSIGDRIAPQVANDFYDFLWSPANRTCDGSAFDGTMSAYALHHAMQQLRGRLRDSEEDLLAWTPYVHFG</sequence>
<dbReference type="Pfam" id="PF12770">
    <property type="entry name" value="CHAT"/>
    <property type="match status" value="1"/>
</dbReference>
<accession>A0A4Y7TA28</accession>
<feature type="domain" description="CHAT" evidence="1">
    <location>
        <begin position="2"/>
        <end position="297"/>
    </location>
</feature>
<evidence type="ECO:0000313" key="3">
    <source>
        <dbReference type="Proteomes" id="UP000298030"/>
    </source>
</evidence>
<evidence type="ECO:0000259" key="1">
    <source>
        <dbReference type="Pfam" id="PF12770"/>
    </source>
</evidence>
<dbReference type="EMBL" id="QPFP01000020">
    <property type="protein sequence ID" value="TEB31025.1"/>
    <property type="molecule type" value="Genomic_DNA"/>
</dbReference>
<feature type="non-terminal residue" evidence="2">
    <location>
        <position position="297"/>
    </location>
</feature>
<organism evidence="2 3">
    <name type="scientific">Coprinellus micaceus</name>
    <name type="common">Glistening ink-cap mushroom</name>
    <name type="synonym">Coprinus micaceus</name>
    <dbReference type="NCBI Taxonomy" id="71717"/>
    <lineage>
        <taxon>Eukaryota</taxon>
        <taxon>Fungi</taxon>
        <taxon>Dikarya</taxon>
        <taxon>Basidiomycota</taxon>
        <taxon>Agaricomycotina</taxon>
        <taxon>Agaricomycetes</taxon>
        <taxon>Agaricomycetidae</taxon>
        <taxon>Agaricales</taxon>
        <taxon>Agaricineae</taxon>
        <taxon>Psathyrellaceae</taxon>
        <taxon>Coprinellus</taxon>
    </lineage>
</organism>
<evidence type="ECO:0000313" key="2">
    <source>
        <dbReference type="EMBL" id="TEB31025.1"/>
    </source>
</evidence>
<feature type="non-terminal residue" evidence="2">
    <location>
        <position position="1"/>
    </location>
</feature>
<dbReference type="OrthoDB" id="9991317at2759"/>
<reference evidence="2 3" key="1">
    <citation type="journal article" date="2019" name="Nat. Ecol. Evol.">
        <title>Megaphylogeny resolves global patterns of mushroom evolution.</title>
        <authorList>
            <person name="Varga T."/>
            <person name="Krizsan K."/>
            <person name="Foldi C."/>
            <person name="Dima B."/>
            <person name="Sanchez-Garcia M."/>
            <person name="Sanchez-Ramirez S."/>
            <person name="Szollosi G.J."/>
            <person name="Szarkandi J.G."/>
            <person name="Papp V."/>
            <person name="Albert L."/>
            <person name="Andreopoulos W."/>
            <person name="Angelini C."/>
            <person name="Antonin V."/>
            <person name="Barry K.W."/>
            <person name="Bougher N.L."/>
            <person name="Buchanan P."/>
            <person name="Buyck B."/>
            <person name="Bense V."/>
            <person name="Catcheside P."/>
            <person name="Chovatia M."/>
            <person name="Cooper J."/>
            <person name="Damon W."/>
            <person name="Desjardin D."/>
            <person name="Finy P."/>
            <person name="Geml J."/>
            <person name="Haridas S."/>
            <person name="Hughes K."/>
            <person name="Justo A."/>
            <person name="Karasinski D."/>
            <person name="Kautmanova I."/>
            <person name="Kiss B."/>
            <person name="Kocsube S."/>
            <person name="Kotiranta H."/>
            <person name="LaButti K.M."/>
            <person name="Lechner B.E."/>
            <person name="Liimatainen K."/>
            <person name="Lipzen A."/>
            <person name="Lukacs Z."/>
            <person name="Mihaltcheva S."/>
            <person name="Morgado L.N."/>
            <person name="Niskanen T."/>
            <person name="Noordeloos M.E."/>
            <person name="Ohm R.A."/>
            <person name="Ortiz-Santana B."/>
            <person name="Ovrebo C."/>
            <person name="Racz N."/>
            <person name="Riley R."/>
            <person name="Savchenko A."/>
            <person name="Shiryaev A."/>
            <person name="Soop K."/>
            <person name="Spirin V."/>
            <person name="Szebenyi C."/>
            <person name="Tomsovsky M."/>
            <person name="Tulloss R.E."/>
            <person name="Uehling J."/>
            <person name="Grigoriev I.V."/>
            <person name="Vagvolgyi C."/>
            <person name="Papp T."/>
            <person name="Martin F.M."/>
            <person name="Miettinen O."/>
            <person name="Hibbett D.S."/>
            <person name="Nagy L.G."/>
        </authorList>
    </citation>
    <scope>NUCLEOTIDE SEQUENCE [LARGE SCALE GENOMIC DNA]</scope>
    <source>
        <strain evidence="2 3">FP101781</strain>
    </source>
</reference>
<dbReference type="InterPro" id="IPR024983">
    <property type="entry name" value="CHAT_dom"/>
</dbReference>
<keyword evidence="3" id="KW-1185">Reference proteome</keyword>
<proteinExistence type="predicted"/>
<gene>
    <name evidence="2" type="ORF">FA13DRAFT_1589875</name>
</gene>
<dbReference type="STRING" id="71717.A0A4Y7TA28"/>
<dbReference type="AlphaFoldDB" id="A0A4Y7TA28"/>
<name>A0A4Y7TA28_COPMI</name>
<protein>
    <recommendedName>
        <fullName evidence="1">CHAT domain-containing protein</fullName>
    </recommendedName>
</protein>